<keyword evidence="9" id="KW-1185">Reference proteome</keyword>
<evidence type="ECO:0000313" key="9">
    <source>
        <dbReference type="Proteomes" id="UP000215545"/>
    </source>
</evidence>
<evidence type="ECO:0000256" key="2">
    <source>
        <dbReference type="ARBA" id="ARBA00022475"/>
    </source>
</evidence>
<dbReference type="InterPro" id="IPR052159">
    <property type="entry name" value="Competence_DNA_uptake"/>
</dbReference>
<evidence type="ECO:0000256" key="4">
    <source>
        <dbReference type="ARBA" id="ARBA00022989"/>
    </source>
</evidence>
<dbReference type="EMBL" id="MWSK01000001">
    <property type="protein sequence ID" value="OXS80464.1"/>
    <property type="molecule type" value="Genomic_DNA"/>
</dbReference>
<dbReference type="InterPro" id="IPR035681">
    <property type="entry name" value="ComA-like_MBL"/>
</dbReference>
<comment type="caution">
    <text evidence="8">The sequence shown here is derived from an EMBL/GenBank/DDBJ whole genome shotgun (WGS) entry which is preliminary data.</text>
</comment>
<feature type="transmembrane region" description="Helical" evidence="6">
    <location>
        <begin position="20"/>
        <end position="43"/>
    </location>
</feature>
<dbReference type="Pfam" id="PF00753">
    <property type="entry name" value="Lactamase_B"/>
    <property type="match status" value="1"/>
</dbReference>
<dbReference type="CDD" id="cd07731">
    <property type="entry name" value="ComA-like_MBL-fold"/>
    <property type="match status" value="1"/>
</dbReference>
<dbReference type="NCBIfam" id="TIGR00360">
    <property type="entry name" value="ComEC_N-term"/>
    <property type="match status" value="1"/>
</dbReference>
<evidence type="ECO:0000259" key="7">
    <source>
        <dbReference type="SMART" id="SM00849"/>
    </source>
</evidence>
<dbReference type="InterPro" id="IPR036866">
    <property type="entry name" value="RibonucZ/Hydroxyglut_hydro"/>
</dbReference>
<keyword evidence="4 6" id="KW-1133">Transmembrane helix</keyword>
<feature type="transmembrane region" description="Helical" evidence="6">
    <location>
        <begin position="333"/>
        <end position="352"/>
    </location>
</feature>
<feature type="transmembrane region" description="Helical" evidence="6">
    <location>
        <begin position="478"/>
        <end position="495"/>
    </location>
</feature>
<dbReference type="SUPFAM" id="SSF56281">
    <property type="entry name" value="Metallo-hydrolase/oxidoreductase"/>
    <property type="match status" value="1"/>
</dbReference>
<evidence type="ECO:0000313" key="8">
    <source>
        <dbReference type="EMBL" id="OXS80464.1"/>
    </source>
</evidence>
<dbReference type="Pfam" id="PF13567">
    <property type="entry name" value="DUF4131"/>
    <property type="match status" value="1"/>
</dbReference>
<keyword evidence="3 6" id="KW-0812">Transmembrane</keyword>
<feature type="transmembrane region" description="Helical" evidence="6">
    <location>
        <begin position="401"/>
        <end position="431"/>
    </location>
</feature>
<dbReference type="Gene3D" id="3.60.15.10">
    <property type="entry name" value="Ribonuclease Z/Hydroxyacylglutathione hydrolase-like"/>
    <property type="match status" value="1"/>
</dbReference>
<feature type="transmembrane region" description="Helical" evidence="6">
    <location>
        <begin position="235"/>
        <end position="258"/>
    </location>
</feature>
<evidence type="ECO:0000256" key="1">
    <source>
        <dbReference type="ARBA" id="ARBA00004651"/>
    </source>
</evidence>
<evidence type="ECO:0000256" key="6">
    <source>
        <dbReference type="SAM" id="Phobius"/>
    </source>
</evidence>
<dbReference type="InterPro" id="IPR025405">
    <property type="entry name" value="DUF4131"/>
</dbReference>
<dbReference type="NCBIfam" id="TIGR00361">
    <property type="entry name" value="ComEC_Rec2"/>
    <property type="match status" value="1"/>
</dbReference>
<keyword evidence="5 6" id="KW-0472">Membrane</keyword>
<evidence type="ECO:0000256" key="5">
    <source>
        <dbReference type="ARBA" id="ARBA00023136"/>
    </source>
</evidence>
<accession>A0ABX4EL34</accession>
<protein>
    <submittedName>
        <fullName evidence="8">DNA internalization-related competence protein ComEC/Rec2</fullName>
    </submittedName>
</protein>
<dbReference type="PANTHER" id="PTHR30619">
    <property type="entry name" value="DNA INTERNALIZATION/COMPETENCE PROTEIN COMEC/REC2"/>
    <property type="match status" value="1"/>
</dbReference>
<organism evidence="8 9">
    <name type="scientific">Domibacillus enclensis</name>
    <dbReference type="NCBI Taxonomy" id="1017273"/>
    <lineage>
        <taxon>Bacteria</taxon>
        <taxon>Bacillati</taxon>
        <taxon>Bacillota</taxon>
        <taxon>Bacilli</taxon>
        <taxon>Bacillales</taxon>
        <taxon>Bacillaceae</taxon>
        <taxon>Domibacillus</taxon>
    </lineage>
</organism>
<dbReference type="InterPro" id="IPR001279">
    <property type="entry name" value="Metallo-B-lactamas"/>
</dbReference>
<dbReference type="InterPro" id="IPR004797">
    <property type="entry name" value="Competence_ComEC/Rec2"/>
</dbReference>
<evidence type="ECO:0000256" key="3">
    <source>
        <dbReference type="ARBA" id="ARBA00022692"/>
    </source>
</evidence>
<name>A0ABX4EL34_9BACI</name>
<dbReference type="SMART" id="SM00849">
    <property type="entry name" value="Lactamase_B"/>
    <property type="match status" value="1"/>
</dbReference>
<sequence length="765" mass="83427">MKRTEQMTPLRMTVPSLAAVLIVLDAPAPIVVLCLVAAGLLFMRAQNNERVQMACICLLMTVTTSIHASTHHSAFQGTEAEWVISFTDDIRLGGDRLQAGVVETSTGEPFQLRYRMQTEKEKHALEKELAVGMTCRIKAEASPPAPSRNPGEFNYRQYLATSGTFFVLTADQLKLSQCVHSTSIHHLPGKWRMAAIDQIEAVFPEPLSSTAAALLFGDRTGGSEEVNEDYERLGIVHILSISGLHVTLLTGLLFFVMIRLGVTRERSRVVLLAALPLYCLLAGASPPVIRACLMTGAILFAASHHQQLKASSALSIAFIAMILYNPFSLFQAGFQLSFIVTFALVLSSGIILKRAQSAFELSWFVSILSQIAALPVLLYHFSELSLISPLANLLFVPFYSILMLPLLLILFLFSFVMPVSLPAALANALLIKMNQLAAFLSDLPVAVLVTGQPGMAVLAVVAFIAAGCFVLWENTGRLKYSLAVCGFLLIGLVFLNKYTPYGEVTFLDVGQGDSIFIKLPFNQGTYLIDTGGQVPFEKEAWMARDHSFSVGKDTIVPFLKRKGVTEIDKLILTHADFDHAGAAAEVLESIPAKEIIISPGSGSVEVMAGILETGLPVREGIGGEQWAAGDAFFQFLLPKDRTYEGNNDSLVLYAEIGGQSWLFTGDLEEAGEMELIRTYRLQADWLKVGHHGSKTSSSKAFIDGVSPEFGVISAGVKNRYGHPHKEVVETLEEAGVFIYRTDEHGAVTYTFKGKEGRISTVIPEK</sequence>
<dbReference type="PANTHER" id="PTHR30619:SF1">
    <property type="entry name" value="RECOMBINATION PROTEIN 2"/>
    <property type="match status" value="1"/>
</dbReference>
<feature type="transmembrane region" description="Helical" evidence="6">
    <location>
        <begin position="361"/>
        <end position="381"/>
    </location>
</feature>
<comment type="subcellular location">
    <subcellularLocation>
        <location evidence="1">Cell membrane</location>
        <topology evidence="1">Multi-pass membrane protein</topology>
    </subcellularLocation>
</comment>
<feature type="transmembrane region" description="Helical" evidence="6">
    <location>
        <begin position="443"/>
        <end position="472"/>
    </location>
</feature>
<feature type="transmembrane region" description="Helical" evidence="6">
    <location>
        <begin position="270"/>
        <end position="289"/>
    </location>
</feature>
<reference evidence="9" key="1">
    <citation type="submission" date="2017-03" db="EMBL/GenBank/DDBJ databases">
        <title>Bacillus sp. V-88(T) DSM27956, whole genome shotgun sequencing project.</title>
        <authorList>
            <person name="Dastager S.G."/>
            <person name="Neurgaonkar P.S."/>
            <person name="Dharne M.S."/>
        </authorList>
    </citation>
    <scope>NUCLEOTIDE SEQUENCE [LARGE SCALE GENOMIC DNA]</scope>
    <source>
        <strain evidence="9">DSM 25145</strain>
    </source>
</reference>
<gene>
    <name evidence="8" type="ORF">B1B05_03000</name>
</gene>
<proteinExistence type="predicted"/>
<keyword evidence="2" id="KW-1003">Cell membrane</keyword>
<feature type="domain" description="Metallo-beta-lactamase" evidence="7">
    <location>
        <begin position="511"/>
        <end position="716"/>
    </location>
</feature>
<dbReference type="Proteomes" id="UP000215545">
    <property type="component" value="Unassembled WGS sequence"/>
</dbReference>
<dbReference type="Pfam" id="PF03772">
    <property type="entry name" value="Competence"/>
    <property type="match status" value="1"/>
</dbReference>
<dbReference type="InterPro" id="IPR004477">
    <property type="entry name" value="ComEC_N"/>
</dbReference>